<name>A0A2T2N3D6_CORCC</name>
<dbReference type="EMBL" id="KZ678151">
    <property type="protein sequence ID" value="PSN59941.1"/>
    <property type="molecule type" value="Genomic_DNA"/>
</dbReference>
<evidence type="ECO:0000313" key="2">
    <source>
        <dbReference type="Proteomes" id="UP000240883"/>
    </source>
</evidence>
<evidence type="ECO:0000313" key="1">
    <source>
        <dbReference type="EMBL" id="PSN59941.1"/>
    </source>
</evidence>
<proteinExistence type="predicted"/>
<protein>
    <submittedName>
        <fullName evidence="1">Uncharacterized protein</fullName>
    </submittedName>
</protein>
<sequence>MRKCLCDLWDSPSKRIAIPELNSAELEDMEHFLTYLLESHESVFSAKSAITFAVADSLRLAKLDIATGEDANHEGQAHVTYHPGGFLGGSYYKYRVSDTRGLKSRALQIAWPRDGPEKMIEALGLPPDELNEMEKLWKYGSNAGTEVKRLGTVTLPFQTTTEVLYKLDEIPFMTRPQRRYPPHLGMLADQSFPLKTQKIHDGIDILARGRSEDELVWLHDNVSLSHVLRNEDFRPESQRFQIYMYYQALLFGFYYGLLEQFLTFELVGKTACFHGL</sequence>
<reference evidence="1 2" key="1">
    <citation type="journal article" date="2018" name="Front. Microbiol.">
        <title>Genome-Wide Analysis of Corynespora cassiicola Leaf Fall Disease Putative Effectors.</title>
        <authorList>
            <person name="Lopez D."/>
            <person name="Ribeiro S."/>
            <person name="Label P."/>
            <person name="Fumanal B."/>
            <person name="Venisse J.S."/>
            <person name="Kohler A."/>
            <person name="de Oliveira R.R."/>
            <person name="Labutti K."/>
            <person name="Lipzen A."/>
            <person name="Lail K."/>
            <person name="Bauer D."/>
            <person name="Ohm R.A."/>
            <person name="Barry K.W."/>
            <person name="Spatafora J."/>
            <person name="Grigoriev I.V."/>
            <person name="Martin F.M."/>
            <person name="Pujade-Renaud V."/>
        </authorList>
    </citation>
    <scope>NUCLEOTIDE SEQUENCE [LARGE SCALE GENOMIC DNA]</scope>
    <source>
        <strain evidence="1 2">Philippines</strain>
    </source>
</reference>
<gene>
    <name evidence="1" type="ORF">BS50DRAFT_640385</name>
</gene>
<dbReference type="OrthoDB" id="5232280at2759"/>
<dbReference type="AlphaFoldDB" id="A0A2T2N3D6"/>
<dbReference type="Proteomes" id="UP000240883">
    <property type="component" value="Unassembled WGS sequence"/>
</dbReference>
<accession>A0A2T2N3D6</accession>
<keyword evidence="2" id="KW-1185">Reference proteome</keyword>
<organism evidence="1 2">
    <name type="scientific">Corynespora cassiicola Philippines</name>
    <dbReference type="NCBI Taxonomy" id="1448308"/>
    <lineage>
        <taxon>Eukaryota</taxon>
        <taxon>Fungi</taxon>
        <taxon>Dikarya</taxon>
        <taxon>Ascomycota</taxon>
        <taxon>Pezizomycotina</taxon>
        <taxon>Dothideomycetes</taxon>
        <taxon>Pleosporomycetidae</taxon>
        <taxon>Pleosporales</taxon>
        <taxon>Corynesporascaceae</taxon>
        <taxon>Corynespora</taxon>
    </lineage>
</organism>